<dbReference type="KEGG" id="tper:IWA51_10675"/>
<dbReference type="EMBL" id="CP064936">
    <property type="protein sequence ID" value="QQA00707.1"/>
    <property type="molecule type" value="Genomic_DNA"/>
</dbReference>
<name>A0A7T3RCX4_9SPIR</name>
<dbReference type="AlphaFoldDB" id="A0A7T3RCX4"/>
<keyword evidence="1" id="KW-0472">Membrane</keyword>
<organism evidence="2 3">
    <name type="scientific">Treponema peruense</name>
    <dbReference type="NCBI Taxonomy" id="2787628"/>
    <lineage>
        <taxon>Bacteria</taxon>
        <taxon>Pseudomonadati</taxon>
        <taxon>Spirochaetota</taxon>
        <taxon>Spirochaetia</taxon>
        <taxon>Spirochaetales</taxon>
        <taxon>Treponemataceae</taxon>
        <taxon>Treponema</taxon>
    </lineage>
</organism>
<keyword evidence="1" id="KW-0812">Transmembrane</keyword>
<protein>
    <submittedName>
        <fullName evidence="2">Uncharacterized protein</fullName>
    </submittedName>
</protein>
<gene>
    <name evidence="2" type="ORF">IWA51_10675</name>
</gene>
<evidence type="ECO:0000313" key="2">
    <source>
        <dbReference type="EMBL" id="QQA00707.1"/>
    </source>
</evidence>
<sequence>MTNVFLARLLVLGLLAFSSARFIFVKKVLKDSLSVLPAVALIVSLLNIPAFGLSVTEAGLFFLSLFVFIWNVRALLRVMGELVIDHYGTWFKIISSINLVLIIAAAVIVIYFRPAKSNEKTFMIQKTTENYCGTYSDGFTKAGALPQKADIRLFRYTSLHAKGAVHGTVIFIPPKTASVSEYCGFINKLAYDGYTVITAEFNVTGIKWLRGLKNLSFARKFFFRTMKYFHPEDYKLFLENSTMRRRDEWNALIDLSGINENDYVFLVTEDDATGDLTALIQQHNALTDGAFDLAEVPGYKTAGFGPLENTSPLFAAKFGLKPDRTFYTSSRIAAALEEAMSYTLTDFYSLDE</sequence>
<reference evidence="2 3" key="1">
    <citation type="submission" date="2020-11" db="EMBL/GenBank/DDBJ databases">
        <title>Treponema Peruensis nv. sp., first commensal Treponema isolated from human feces.</title>
        <authorList>
            <person name="Belkhou C."/>
            <person name="Raes J."/>
        </authorList>
    </citation>
    <scope>NUCLEOTIDE SEQUENCE [LARGE SCALE GENOMIC DNA]</scope>
    <source>
        <strain evidence="2 3">RCC2812</strain>
    </source>
</reference>
<evidence type="ECO:0000313" key="3">
    <source>
        <dbReference type="Proteomes" id="UP000595224"/>
    </source>
</evidence>
<keyword evidence="3" id="KW-1185">Reference proteome</keyword>
<dbReference type="RefSeq" id="WP_198442406.1">
    <property type="nucleotide sequence ID" value="NZ_CBCSHE010000008.1"/>
</dbReference>
<accession>A0A7T3RCX4</accession>
<evidence type="ECO:0000256" key="1">
    <source>
        <dbReference type="SAM" id="Phobius"/>
    </source>
</evidence>
<proteinExistence type="predicted"/>
<feature type="transmembrane region" description="Helical" evidence="1">
    <location>
        <begin position="36"/>
        <end position="53"/>
    </location>
</feature>
<keyword evidence="1" id="KW-1133">Transmembrane helix</keyword>
<feature type="transmembrane region" description="Helical" evidence="1">
    <location>
        <begin position="90"/>
        <end position="112"/>
    </location>
</feature>
<dbReference type="Proteomes" id="UP000595224">
    <property type="component" value="Chromosome"/>
</dbReference>
<feature type="transmembrane region" description="Helical" evidence="1">
    <location>
        <begin position="60"/>
        <end position="78"/>
    </location>
</feature>